<name>A0A2P5EZA0_TREOI</name>
<feature type="compositionally biased region" description="Basic and acidic residues" evidence="11">
    <location>
        <begin position="105"/>
        <end position="115"/>
    </location>
</feature>
<keyword evidence="5" id="KW-0732">Signal</keyword>
<keyword evidence="2" id="KW-0597">Phosphoprotein</keyword>
<dbReference type="PRINTS" id="PR00019">
    <property type="entry name" value="LEURICHRPT"/>
</dbReference>
<dbReference type="GO" id="GO:0016020">
    <property type="term" value="C:membrane"/>
    <property type="evidence" value="ECO:0007669"/>
    <property type="project" value="UniProtKB-SubCell"/>
</dbReference>
<dbReference type="STRING" id="63057.A0A2P5EZA0"/>
<reference evidence="14" key="1">
    <citation type="submission" date="2016-06" db="EMBL/GenBank/DDBJ databases">
        <title>Parallel loss of symbiosis genes in relatives of nitrogen-fixing non-legume Parasponia.</title>
        <authorList>
            <person name="Van Velzen R."/>
            <person name="Holmer R."/>
            <person name="Bu F."/>
            <person name="Rutten L."/>
            <person name="Van Zeijl A."/>
            <person name="Liu W."/>
            <person name="Santuari L."/>
            <person name="Cao Q."/>
            <person name="Sharma T."/>
            <person name="Shen D."/>
            <person name="Roswanjaya Y."/>
            <person name="Wardhani T."/>
            <person name="Kalhor M.S."/>
            <person name="Jansen J."/>
            <person name="Van den Hoogen J."/>
            <person name="Gungor B."/>
            <person name="Hartog M."/>
            <person name="Hontelez J."/>
            <person name="Verver J."/>
            <person name="Yang W.-C."/>
            <person name="Schijlen E."/>
            <person name="Repin R."/>
            <person name="Schilthuizen M."/>
            <person name="Schranz E."/>
            <person name="Heidstra R."/>
            <person name="Miyata K."/>
            <person name="Fedorova E."/>
            <person name="Kohlen W."/>
            <person name="Bisseling T."/>
            <person name="Smit S."/>
            <person name="Geurts R."/>
        </authorList>
    </citation>
    <scope>NUCLEOTIDE SEQUENCE [LARGE SCALE GENOMIC DNA]</scope>
    <source>
        <strain evidence="14">cv. RG33-2</strain>
    </source>
</reference>
<dbReference type="OrthoDB" id="1719097at2759"/>
<dbReference type="FunFam" id="3.80.10.10:FF:000722">
    <property type="entry name" value="Leucine-rich repeat receptor-like protein kinase"/>
    <property type="match status" value="1"/>
</dbReference>
<dbReference type="InParanoid" id="A0A2P5EZA0"/>
<evidence type="ECO:0000256" key="11">
    <source>
        <dbReference type="SAM" id="MobiDB-lite"/>
    </source>
</evidence>
<dbReference type="EMBL" id="JXTC01000079">
    <property type="protein sequence ID" value="PON90867.1"/>
    <property type="molecule type" value="Genomic_DNA"/>
</dbReference>
<dbReference type="PANTHER" id="PTHR48063:SF112">
    <property type="entry name" value="RECEPTOR LIKE PROTEIN 30-LIKE"/>
    <property type="match status" value="1"/>
</dbReference>
<accession>A0A2P5EZA0</accession>
<evidence type="ECO:0000256" key="9">
    <source>
        <dbReference type="ARBA" id="ARBA00023170"/>
    </source>
</evidence>
<keyword evidence="14" id="KW-1185">Reference proteome</keyword>
<evidence type="ECO:0000313" key="14">
    <source>
        <dbReference type="Proteomes" id="UP000237000"/>
    </source>
</evidence>
<dbReference type="InterPro" id="IPR046956">
    <property type="entry name" value="RLP23-like"/>
</dbReference>
<evidence type="ECO:0000313" key="13">
    <source>
        <dbReference type="EMBL" id="PON90867.1"/>
    </source>
</evidence>
<dbReference type="AlphaFoldDB" id="A0A2P5EZA0"/>
<dbReference type="SUPFAM" id="SSF52058">
    <property type="entry name" value="L domain-like"/>
    <property type="match status" value="1"/>
</dbReference>
<evidence type="ECO:0000256" key="10">
    <source>
        <dbReference type="ARBA" id="ARBA00023180"/>
    </source>
</evidence>
<sequence>MLDGVIPVELCTLSGLRGLNLSHNQLSGNIPNKIGELSLLESLDLSDNKLVGSIPPSMSNKPSLSHLDLSHNNLSGKIPEGSQLQTLHDPSIYADNLQLCGDPLPEKCPRDDEQVRPPMSTGNEDEDDEENKLEKICFYFVIFSGYATGLWAVIGTLLFKRDWRLAYFRFADEAKERILVMVVVKLERLKRMMERPARTE</sequence>
<keyword evidence="9" id="KW-0675">Receptor</keyword>
<dbReference type="Proteomes" id="UP000237000">
    <property type="component" value="Unassembled WGS sequence"/>
</dbReference>
<evidence type="ECO:0000256" key="3">
    <source>
        <dbReference type="ARBA" id="ARBA00022614"/>
    </source>
</evidence>
<keyword evidence="3" id="KW-0433">Leucine-rich repeat</keyword>
<evidence type="ECO:0000256" key="7">
    <source>
        <dbReference type="ARBA" id="ARBA00022989"/>
    </source>
</evidence>
<feature type="transmembrane region" description="Helical" evidence="12">
    <location>
        <begin position="138"/>
        <end position="159"/>
    </location>
</feature>
<evidence type="ECO:0000256" key="4">
    <source>
        <dbReference type="ARBA" id="ARBA00022692"/>
    </source>
</evidence>
<comment type="caution">
    <text evidence="13">The sequence shown here is derived from an EMBL/GenBank/DDBJ whole genome shotgun (WGS) entry which is preliminary data.</text>
</comment>
<keyword evidence="6" id="KW-0677">Repeat</keyword>
<dbReference type="Pfam" id="PF00560">
    <property type="entry name" value="LRR_1"/>
    <property type="match status" value="3"/>
</dbReference>
<keyword evidence="4 12" id="KW-0812">Transmembrane</keyword>
<evidence type="ECO:0000256" key="8">
    <source>
        <dbReference type="ARBA" id="ARBA00023136"/>
    </source>
</evidence>
<dbReference type="InterPro" id="IPR001611">
    <property type="entry name" value="Leu-rich_rpt"/>
</dbReference>
<proteinExistence type="predicted"/>
<comment type="subcellular location">
    <subcellularLocation>
        <location evidence="1">Membrane</location>
        <topology evidence="1">Single-pass type I membrane protein</topology>
    </subcellularLocation>
</comment>
<protein>
    <submittedName>
        <fullName evidence="13">LRR domain containing protein</fullName>
    </submittedName>
</protein>
<feature type="region of interest" description="Disordered" evidence="11">
    <location>
        <begin position="105"/>
        <end position="128"/>
    </location>
</feature>
<evidence type="ECO:0000256" key="6">
    <source>
        <dbReference type="ARBA" id="ARBA00022737"/>
    </source>
</evidence>
<keyword evidence="8 12" id="KW-0472">Membrane</keyword>
<dbReference type="PROSITE" id="PS51450">
    <property type="entry name" value="LRR"/>
    <property type="match status" value="1"/>
</dbReference>
<keyword evidence="7 12" id="KW-1133">Transmembrane helix</keyword>
<evidence type="ECO:0000256" key="1">
    <source>
        <dbReference type="ARBA" id="ARBA00004479"/>
    </source>
</evidence>
<evidence type="ECO:0000256" key="5">
    <source>
        <dbReference type="ARBA" id="ARBA00022729"/>
    </source>
</evidence>
<dbReference type="Gene3D" id="3.80.10.10">
    <property type="entry name" value="Ribonuclease Inhibitor"/>
    <property type="match status" value="1"/>
</dbReference>
<dbReference type="PANTHER" id="PTHR48063">
    <property type="entry name" value="LRR RECEPTOR-LIKE KINASE"/>
    <property type="match status" value="1"/>
</dbReference>
<dbReference type="InterPro" id="IPR032675">
    <property type="entry name" value="LRR_dom_sf"/>
</dbReference>
<evidence type="ECO:0000256" key="2">
    <source>
        <dbReference type="ARBA" id="ARBA00022553"/>
    </source>
</evidence>
<organism evidence="13 14">
    <name type="scientific">Trema orientale</name>
    <name type="common">Charcoal tree</name>
    <name type="synonym">Celtis orientalis</name>
    <dbReference type="NCBI Taxonomy" id="63057"/>
    <lineage>
        <taxon>Eukaryota</taxon>
        <taxon>Viridiplantae</taxon>
        <taxon>Streptophyta</taxon>
        <taxon>Embryophyta</taxon>
        <taxon>Tracheophyta</taxon>
        <taxon>Spermatophyta</taxon>
        <taxon>Magnoliopsida</taxon>
        <taxon>eudicotyledons</taxon>
        <taxon>Gunneridae</taxon>
        <taxon>Pentapetalae</taxon>
        <taxon>rosids</taxon>
        <taxon>fabids</taxon>
        <taxon>Rosales</taxon>
        <taxon>Cannabaceae</taxon>
        <taxon>Trema</taxon>
    </lineage>
</organism>
<evidence type="ECO:0000256" key="12">
    <source>
        <dbReference type="SAM" id="Phobius"/>
    </source>
</evidence>
<keyword evidence="10" id="KW-0325">Glycoprotein</keyword>
<gene>
    <name evidence="13" type="ORF">TorRG33x02_132730</name>
</gene>